<keyword evidence="3" id="KW-1185">Reference proteome</keyword>
<evidence type="ECO:0000313" key="2">
    <source>
        <dbReference type="EMBL" id="NOV97472.1"/>
    </source>
</evidence>
<sequence length="223" mass="22835">MSTTRWTVAAAVAAAAAFLLFPVLRPWPDETVATAELAAAFASDRWVLAHLCGILGLGLLAPALLGVRTLLVRRDPDTRPGSDARPGQRAATAAVVSAWVGAGLSALYFGAETFGVRTVAEAALRDGDLGLLAEVEALRLEPAAVALFGAGLLLVAAAGVLVAVALWRAGASPRWVGIPLALGLVTLLPQFWGGPGLRIAHGVLLAAGTLLLGWAAARLSSER</sequence>
<feature type="transmembrane region" description="Helical" evidence="1">
    <location>
        <begin position="48"/>
        <end position="71"/>
    </location>
</feature>
<comment type="caution">
    <text evidence="2">The sequence shown here is derived from an EMBL/GenBank/DDBJ whole genome shotgun (WGS) entry which is preliminary data.</text>
</comment>
<keyword evidence="1" id="KW-1133">Transmembrane helix</keyword>
<proteinExistence type="predicted"/>
<keyword evidence="1" id="KW-0812">Transmembrane</keyword>
<accession>A0ABX2A6P9</accession>
<feature type="transmembrane region" description="Helical" evidence="1">
    <location>
        <begin position="143"/>
        <end position="167"/>
    </location>
</feature>
<protein>
    <recommendedName>
        <fullName evidence="4">DUF4386 family protein</fullName>
    </recommendedName>
</protein>
<dbReference type="RefSeq" id="WP_171783680.1">
    <property type="nucleotide sequence ID" value="NZ_BAAAML010000006.1"/>
</dbReference>
<reference evidence="2 3" key="1">
    <citation type="submission" date="2020-05" db="EMBL/GenBank/DDBJ databases">
        <title>Genomic Encyclopedia of Type Strains, Phase III (KMG-III): the genomes of soil and plant-associated and newly described type strains.</title>
        <authorList>
            <person name="Whitman W."/>
        </authorList>
    </citation>
    <scope>NUCLEOTIDE SEQUENCE [LARGE SCALE GENOMIC DNA]</scope>
    <source>
        <strain evidence="2 3">KCTC 19046</strain>
    </source>
</reference>
<evidence type="ECO:0000313" key="3">
    <source>
        <dbReference type="Proteomes" id="UP000757540"/>
    </source>
</evidence>
<evidence type="ECO:0008006" key="4">
    <source>
        <dbReference type="Google" id="ProtNLM"/>
    </source>
</evidence>
<dbReference type="EMBL" id="JABEZU010000002">
    <property type="protein sequence ID" value="NOV97472.1"/>
    <property type="molecule type" value="Genomic_DNA"/>
</dbReference>
<feature type="transmembrane region" description="Helical" evidence="1">
    <location>
        <begin position="199"/>
        <end position="217"/>
    </location>
</feature>
<keyword evidence="1" id="KW-0472">Membrane</keyword>
<feature type="transmembrane region" description="Helical" evidence="1">
    <location>
        <begin position="91"/>
        <end position="111"/>
    </location>
</feature>
<gene>
    <name evidence="2" type="ORF">HDG69_002047</name>
</gene>
<organism evidence="2 3">
    <name type="scientific">Isoptericola halotolerans</name>
    <dbReference type="NCBI Taxonomy" id="300560"/>
    <lineage>
        <taxon>Bacteria</taxon>
        <taxon>Bacillati</taxon>
        <taxon>Actinomycetota</taxon>
        <taxon>Actinomycetes</taxon>
        <taxon>Micrococcales</taxon>
        <taxon>Promicromonosporaceae</taxon>
        <taxon>Isoptericola</taxon>
    </lineage>
</organism>
<dbReference type="Proteomes" id="UP000757540">
    <property type="component" value="Unassembled WGS sequence"/>
</dbReference>
<evidence type="ECO:0000256" key="1">
    <source>
        <dbReference type="SAM" id="Phobius"/>
    </source>
</evidence>
<feature type="transmembrane region" description="Helical" evidence="1">
    <location>
        <begin position="174"/>
        <end position="193"/>
    </location>
</feature>
<name>A0ABX2A6P9_9MICO</name>